<sequence length="158" mass="17100">MRLLYILMAALATLSVYQVPVTASIGSVALTGGMSLGLLHLVSADQTISDQSRFLRGNNIAEGGKEERGFAENLVYKMLRTNSFSALKKVNNLATQKRISAIADDYLASLFSVVNKANMKTDDLAIHMKKIGADDKSIGTAVEKYTTYLKELGKNHAG</sequence>
<keyword evidence="3 5" id="KW-0964">Secreted</keyword>
<evidence type="ECO:0000256" key="1">
    <source>
        <dbReference type="ARBA" id="ARBA00004613"/>
    </source>
</evidence>
<comment type="subcellular location">
    <subcellularLocation>
        <location evidence="1 5">Secreted</location>
    </subcellularLocation>
</comment>
<dbReference type="InterPro" id="IPR031825">
    <property type="entry name" value="RXLR"/>
</dbReference>
<gene>
    <name evidence="6" type="ORF">PHPALM_5921</name>
</gene>
<reference evidence="6 7" key="1">
    <citation type="journal article" date="2017" name="Genome Biol. Evol.">
        <title>Phytophthora megakarya and P. palmivora, closely related causal agents of cacao black pod rot, underwent increases in genome sizes and gene numbers by different mechanisms.</title>
        <authorList>
            <person name="Ali S.S."/>
            <person name="Shao J."/>
            <person name="Lary D.J."/>
            <person name="Kronmiller B."/>
            <person name="Shen D."/>
            <person name="Strem M.D."/>
            <person name="Amoako-Attah I."/>
            <person name="Akrofi A.Y."/>
            <person name="Begoude B.A."/>
            <person name="Ten Hoopen G.M."/>
            <person name="Coulibaly K."/>
            <person name="Kebe B.I."/>
            <person name="Melnick R.L."/>
            <person name="Guiltinan M.J."/>
            <person name="Tyler B.M."/>
            <person name="Meinhardt L.W."/>
            <person name="Bailey B.A."/>
        </authorList>
    </citation>
    <scope>NUCLEOTIDE SEQUENCE [LARGE SCALE GENOMIC DNA]</scope>
    <source>
        <strain evidence="7">sbr112.9</strain>
    </source>
</reference>
<evidence type="ECO:0000313" key="7">
    <source>
        <dbReference type="Proteomes" id="UP000237271"/>
    </source>
</evidence>
<evidence type="ECO:0000256" key="3">
    <source>
        <dbReference type="ARBA" id="ARBA00022525"/>
    </source>
</evidence>
<keyword evidence="4 5" id="KW-0732">Signal</keyword>
<evidence type="ECO:0000256" key="5">
    <source>
        <dbReference type="RuleBase" id="RU367124"/>
    </source>
</evidence>
<comment type="domain">
    <text evidence="5">The RxLR-dEER motif acts to carry the protein into the host cell cytoplasm through binding to cell surface phosphatidylinositol-3-phosphate.</text>
</comment>
<feature type="signal peptide" evidence="5">
    <location>
        <begin position="1"/>
        <end position="23"/>
    </location>
</feature>
<dbReference type="AlphaFoldDB" id="A0A2P4YG87"/>
<comment type="function">
    <text evidence="5">Effector that suppresses plant defense responses during pathogen infection.</text>
</comment>
<dbReference type="Pfam" id="PF16810">
    <property type="entry name" value="RXLR"/>
    <property type="match status" value="1"/>
</dbReference>
<feature type="chain" id="PRO_5044975903" description="RxLR effector protein" evidence="5">
    <location>
        <begin position="24"/>
        <end position="158"/>
    </location>
</feature>
<dbReference type="EMBL" id="NCKW01003391">
    <property type="protein sequence ID" value="POM76813.1"/>
    <property type="molecule type" value="Genomic_DNA"/>
</dbReference>
<evidence type="ECO:0000313" key="6">
    <source>
        <dbReference type="EMBL" id="POM76813.1"/>
    </source>
</evidence>
<evidence type="ECO:0000256" key="4">
    <source>
        <dbReference type="ARBA" id="ARBA00022729"/>
    </source>
</evidence>
<accession>A0A2P4YG87</accession>
<keyword evidence="7" id="KW-1185">Reference proteome</keyword>
<name>A0A2P4YG87_9STRA</name>
<organism evidence="6 7">
    <name type="scientific">Phytophthora palmivora</name>
    <dbReference type="NCBI Taxonomy" id="4796"/>
    <lineage>
        <taxon>Eukaryota</taxon>
        <taxon>Sar</taxon>
        <taxon>Stramenopiles</taxon>
        <taxon>Oomycota</taxon>
        <taxon>Peronosporomycetes</taxon>
        <taxon>Peronosporales</taxon>
        <taxon>Peronosporaceae</taxon>
        <taxon>Phytophthora</taxon>
    </lineage>
</organism>
<dbReference type="Proteomes" id="UP000237271">
    <property type="component" value="Unassembled WGS sequence"/>
</dbReference>
<comment type="similarity">
    <text evidence="2 5">Belongs to the RxLR effector family.</text>
</comment>
<comment type="caution">
    <text evidence="6">The sequence shown here is derived from an EMBL/GenBank/DDBJ whole genome shotgun (WGS) entry which is preliminary data.</text>
</comment>
<proteinExistence type="inferred from homology"/>
<protein>
    <recommendedName>
        <fullName evidence="5">RxLR effector protein</fullName>
    </recommendedName>
</protein>
<dbReference type="OrthoDB" id="138049at2759"/>
<evidence type="ECO:0000256" key="2">
    <source>
        <dbReference type="ARBA" id="ARBA00010400"/>
    </source>
</evidence>